<reference evidence="4" key="1">
    <citation type="journal article" date="2019" name="Int. J. Syst. Evol. Microbiol.">
        <title>The Global Catalogue of Microorganisms (GCM) 10K type strain sequencing project: providing services to taxonomists for standard genome sequencing and annotation.</title>
        <authorList>
            <consortium name="The Broad Institute Genomics Platform"/>
            <consortium name="The Broad Institute Genome Sequencing Center for Infectious Disease"/>
            <person name="Wu L."/>
            <person name="Ma J."/>
        </authorList>
    </citation>
    <scope>NUCLEOTIDE SEQUENCE [LARGE SCALE GENOMIC DNA]</scope>
    <source>
        <strain evidence="4">NBRC 103632</strain>
    </source>
</reference>
<dbReference type="Proteomes" id="UP001595957">
    <property type="component" value="Unassembled WGS sequence"/>
</dbReference>
<dbReference type="PRINTS" id="PR00412">
    <property type="entry name" value="EPOXHYDRLASE"/>
</dbReference>
<sequence>MAEWVHRYARVNGLDMHYVEQGEGPLVILAHGFPQTWFSWHRQIPAIAAAGYRVVTFDQRGMGQTSAPVDPAAYDVPHTVGDLVGLLDHLGEQTAIFAGLDFGLFAIYDMAYHHPERMTAIIGLENPAWPHDPQRSPLAEAADLGARHFYHLHYFTAQPGVADAALNAAPRAFLSKVFYALSGDYHYINVWKHPPETAYLEALPEPPPLPWAWLSELELEYFVNDYARSGFTGGLNWYRAMDLRWQQRRRFEGVPNPVPFYFIGSENDTDLEAFHGEDPLAKLHQQYSDLRAVEIIPHAGHMVQMERAAEVTQLMLRFLYELKTPSS</sequence>
<dbReference type="Gene3D" id="3.40.50.1820">
    <property type="entry name" value="alpha/beta hydrolase"/>
    <property type="match status" value="1"/>
</dbReference>
<keyword evidence="1 3" id="KW-0378">Hydrolase</keyword>
<evidence type="ECO:0000256" key="1">
    <source>
        <dbReference type="ARBA" id="ARBA00022801"/>
    </source>
</evidence>
<protein>
    <submittedName>
        <fullName evidence="3">Alpha/beta fold hydrolase</fullName>
    </submittedName>
</protein>
<feature type="domain" description="AB hydrolase-1" evidence="2">
    <location>
        <begin position="25"/>
        <end position="134"/>
    </location>
</feature>
<organism evidence="3 4">
    <name type="scientific">Sphingobium tyrosinilyticum</name>
    <dbReference type="NCBI Taxonomy" id="2715436"/>
    <lineage>
        <taxon>Bacteria</taxon>
        <taxon>Pseudomonadati</taxon>
        <taxon>Pseudomonadota</taxon>
        <taxon>Alphaproteobacteria</taxon>
        <taxon>Sphingomonadales</taxon>
        <taxon>Sphingomonadaceae</taxon>
        <taxon>Sphingobium</taxon>
    </lineage>
</organism>
<dbReference type="RefSeq" id="WP_066529488.1">
    <property type="nucleotide sequence ID" value="NZ_JBHSFZ010000025.1"/>
</dbReference>
<dbReference type="EMBL" id="JBHSFZ010000025">
    <property type="protein sequence ID" value="MFC4595043.1"/>
    <property type="molecule type" value="Genomic_DNA"/>
</dbReference>
<accession>A0ABV9F0Z4</accession>
<evidence type="ECO:0000313" key="4">
    <source>
        <dbReference type="Proteomes" id="UP001595957"/>
    </source>
</evidence>
<proteinExistence type="predicted"/>
<evidence type="ECO:0000259" key="2">
    <source>
        <dbReference type="Pfam" id="PF00561"/>
    </source>
</evidence>
<gene>
    <name evidence="3" type="ORF">ACFO3E_12670</name>
</gene>
<dbReference type="GO" id="GO:0016787">
    <property type="term" value="F:hydrolase activity"/>
    <property type="evidence" value="ECO:0007669"/>
    <property type="project" value="UniProtKB-KW"/>
</dbReference>
<dbReference type="PANTHER" id="PTHR43329">
    <property type="entry name" value="EPOXIDE HYDROLASE"/>
    <property type="match status" value="1"/>
</dbReference>
<dbReference type="InterPro" id="IPR000073">
    <property type="entry name" value="AB_hydrolase_1"/>
</dbReference>
<evidence type="ECO:0000313" key="3">
    <source>
        <dbReference type="EMBL" id="MFC4595043.1"/>
    </source>
</evidence>
<dbReference type="SUPFAM" id="SSF53474">
    <property type="entry name" value="alpha/beta-Hydrolases"/>
    <property type="match status" value="1"/>
</dbReference>
<dbReference type="InterPro" id="IPR000639">
    <property type="entry name" value="Epox_hydrolase-like"/>
</dbReference>
<name>A0ABV9F0Z4_9SPHN</name>
<dbReference type="Pfam" id="PF00561">
    <property type="entry name" value="Abhydrolase_1"/>
    <property type="match status" value="1"/>
</dbReference>
<comment type="caution">
    <text evidence="3">The sequence shown here is derived from an EMBL/GenBank/DDBJ whole genome shotgun (WGS) entry which is preliminary data.</text>
</comment>
<dbReference type="InterPro" id="IPR029058">
    <property type="entry name" value="AB_hydrolase_fold"/>
</dbReference>
<keyword evidence="4" id="KW-1185">Reference proteome</keyword>